<keyword evidence="6 7" id="KW-0742">SOS response</keyword>
<feature type="domain" description="UvrC family homology region profile" evidence="9">
    <location>
        <begin position="265"/>
        <end position="489"/>
    </location>
</feature>
<comment type="function">
    <text evidence="7">The UvrABC repair system catalyzes the recognition and processing of DNA lesions. UvrC both incises the 5' and 3' sides of the lesion. The N-terminal half is responsible for the 3' incision and the C-terminal half is responsible for the 5' incision.</text>
</comment>
<keyword evidence="4 7" id="KW-0267">Excision nuclease</keyword>
<dbReference type="Pfam" id="PF01541">
    <property type="entry name" value="GIY-YIG"/>
    <property type="match status" value="1"/>
</dbReference>
<comment type="subunit">
    <text evidence="7">Interacts with UvrB in an incision complex.</text>
</comment>
<dbReference type="CDD" id="cd10434">
    <property type="entry name" value="GIY-YIG_UvrC_Cho"/>
    <property type="match status" value="1"/>
</dbReference>
<dbReference type="InterPro" id="IPR047296">
    <property type="entry name" value="GIY-YIG_UvrC_Cho"/>
</dbReference>
<organism evidence="10 11">
    <name type="scientific">Candidatus Rikenella faecigallinarum</name>
    <dbReference type="NCBI Taxonomy" id="2838745"/>
    <lineage>
        <taxon>Bacteria</taxon>
        <taxon>Pseudomonadati</taxon>
        <taxon>Bacteroidota</taxon>
        <taxon>Bacteroidia</taxon>
        <taxon>Bacteroidales</taxon>
        <taxon>Rikenellaceae</taxon>
        <taxon>Rikenella</taxon>
    </lineage>
</organism>
<dbReference type="Gene3D" id="3.40.1440.10">
    <property type="entry name" value="GIY-YIG endonuclease"/>
    <property type="match status" value="1"/>
</dbReference>
<dbReference type="FunFam" id="3.40.1440.10:FF:000001">
    <property type="entry name" value="UvrABC system protein C"/>
    <property type="match status" value="1"/>
</dbReference>
<dbReference type="SMART" id="SM00465">
    <property type="entry name" value="GIYc"/>
    <property type="match status" value="1"/>
</dbReference>
<dbReference type="PROSITE" id="PS50164">
    <property type="entry name" value="GIY_YIG"/>
    <property type="match status" value="1"/>
</dbReference>
<dbReference type="InterPro" id="IPR036876">
    <property type="entry name" value="UVR_dom_sf"/>
</dbReference>
<dbReference type="NCBIfam" id="TIGR00194">
    <property type="entry name" value="uvrC"/>
    <property type="match status" value="1"/>
</dbReference>
<dbReference type="InterPro" id="IPR000305">
    <property type="entry name" value="GIY-YIG_endonuc"/>
</dbReference>
<accession>A0A9D1QEE7</accession>
<dbReference type="EMBL" id="DXHL01000019">
    <property type="protein sequence ID" value="HIW10511.1"/>
    <property type="molecule type" value="Genomic_DNA"/>
</dbReference>
<dbReference type="PANTHER" id="PTHR30562">
    <property type="entry name" value="UVRC/OXIDOREDUCTASE"/>
    <property type="match status" value="1"/>
</dbReference>
<dbReference type="InterPro" id="IPR038476">
    <property type="entry name" value="UvrC_RNase_H_dom_sf"/>
</dbReference>
<gene>
    <name evidence="7 10" type="primary">uvrC</name>
    <name evidence="10" type="ORF">H9888_03320</name>
</gene>
<dbReference type="InterPro" id="IPR004791">
    <property type="entry name" value="UvrC"/>
</dbReference>
<dbReference type="Pfam" id="PF22920">
    <property type="entry name" value="UvrC_RNaseH"/>
    <property type="match status" value="1"/>
</dbReference>
<evidence type="ECO:0000256" key="2">
    <source>
        <dbReference type="ARBA" id="ARBA00022763"/>
    </source>
</evidence>
<evidence type="ECO:0000256" key="1">
    <source>
        <dbReference type="ARBA" id="ARBA00022490"/>
    </source>
</evidence>
<dbReference type="InterPro" id="IPR001162">
    <property type="entry name" value="UvrC_RNase_H_dom"/>
</dbReference>
<evidence type="ECO:0000256" key="4">
    <source>
        <dbReference type="ARBA" id="ARBA00022881"/>
    </source>
</evidence>
<dbReference type="Proteomes" id="UP000823926">
    <property type="component" value="Unassembled WGS sequence"/>
</dbReference>
<evidence type="ECO:0000259" key="9">
    <source>
        <dbReference type="PROSITE" id="PS50165"/>
    </source>
</evidence>
<dbReference type="Pfam" id="PF08459">
    <property type="entry name" value="UvrC_RNaseH_dom"/>
    <property type="match status" value="1"/>
</dbReference>
<dbReference type="AlphaFoldDB" id="A0A9D1QEE7"/>
<keyword evidence="3 7" id="KW-0228">DNA excision</keyword>
<dbReference type="InterPro" id="IPR050066">
    <property type="entry name" value="UvrABC_protein_C"/>
</dbReference>
<dbReference type="GO" id="GO:0009432">
    <property type="term" value="P:SOS response"/>
    <property type="evidence" value="ECO:0007669"/>
    <property type="project" value="UniProtKB-UniRule"/>
</dbReference>
<keyword evidence="2 7" id="KW-0227">DNA damage</keyword>
<evidence type="ECO:0000313" key="11">
    <source>
        <dbReference type="Proteomes" id="UP000823926"/>
    </source>
</evidence>
<keyword evidence="5 7" id="KW-0234">DNA repair</keyword>
<comment type="similarity">
    <text evidence="7">Belongs to the UvrC family.</text>
</comment>
<evidence type="ECO:0000256" key="3">
    <source>
        <dbReference type="ARBA" id="ARBA00022769"/>
    </source>
</evidence>
<comment type="caution">
    <text evidence="10">The sequence shown here is derived from an EMBL/GenBank/DDBJ whole genome shotgun (WGS) entry which is preliminary data.</text>
</comment>
<dbReference type="InterPro" id="IPR035901">
    <property type="entry name" value="GIY-YIG_endonuc_sf"/>
</dbReference>
<keyword evidence="1 7" id="KW-0963">Cytoplasm</keyword>
<evidence type="ECO:0000256" key="5">
    <source>
        <dbReference type="ARBA" id="ARBA00023204"/>
    </source>
</evidence>
<dbReference type="SUPFAM" id="SSF47781">
    <property type="entry name" value="RuvA domain 2-like"/>
    <property type="match status" value="1"/>
</dbReference>
<dbReference type="PROSITE" id="PS50165">
    <property type="entry name" value="UVRC"/>
    <property type="match status" value="1"/>
</dbReference>
<dbReference type="SUPFAM" id="SSF46600">
    <property type="entry name" value="C-terminal UvrC-binding domain of UvrB"/>
    <property type="match status" value="1"/>
</dbReference>
<comment type="subcellular location">
    <subcellularLocation>
        <location evidence="7">Cytoplasm</location>
    </subcellularLocation>
</comment>
<proteinExistence type="inferred from homology"/>
<reference evidence="10" key="2">
    <citation type="submission" date="2021-04" db="EMBL/GenBank/DDBJ databases">
        <authorList>
            <person name="Gilroy R."/>
        </authorList>
    </citation>
    <scope>NUCLEOTIDE SEQUENCE</scope>
    <source>
        <strain evidence="10">ChiBcec15-1070</strain>
    </source>
</reference>
<dbReference type="GO" id="GO:0009380">
    <property type="term" value="C:excinuclease repair complex"/>
    <property type="evidence" value="ECO:0007669"/>
    <property type="project" value="InterPro"/>
</dbReference>
<evidence type="ECO:0000313" key="10">
    <source>
        <dbReference type="EMBL" id="HIW10511.1"/>
    </source>
</evidence>
<evidence type="ECO:0000259" key="8">
    <source>
        <dbReference type="PROSITE" id="PS50164"/>
    </source>
</evidence>
<feature type="domain" description="GIY-YIG" evidence="8">
    <location>
        <begin position="21"/>
        <end position="100"/>
    </location>
</feature>
<dbReference type="GO" id="GO:0006289">
    <property type="term" value="P:nucleotide-excision repair"/>
    <property type="evidence" value="ECO:0007669"/>
    <property type="project" value="UniProtKB-UniRule"/>
</dbReference>
<dbReference type="HAMAP" id="MF_00203">
    <property type="entry name" value="UvrC"/>
    <property type="match status" value="1"/>
</dbReference>
<evidence type="ECO:0000256" key="7">
    <source>
        <dbReference type="HAMAP-Rule" id="MF_00203"/>
    </source>
</evidence>
<dbReference type="Gene3D" id="1.10.150.20">
    <property type="entry name" value="5' to 3' exonuclease, C-terminal subdomain"/>
    <property type="match status" value="1"/>
</dbReference>
<dbReference type="GO" id="GO:0009381">
    <property type="term" value="F:excinuclease ABC activity"/>
    <property type="evidence" value="ECO:0007669"/>
    <property type="project" value="UniProtKB-UniRule"/>
</dbReference>
<reference evidence="10" key="1">
    <citation type="journal article" date="2021" name="PeerJ">
        <title>Extensive microbial diversity within the chicken gut microbiome revealed by metagenomics and culture.</title>
        <authorList>
            <person name="Gilroy R."/>
            <person name="Ravi A."/>
            <person name="Getino M."/>
            <person name="Pursley I."/>
            <person name="Horton D.L."/>
            <person name="Alikhan N.F."/>
            <person name="Baker D."/>
            <person name="Gharbi K."/>
            <person name="Hall N."/>
            <person name="Watson M."/>
            <person name="Adriaenssens E.M."/>
            <person name="Foster-Nyarko E."/>
            <person name="Jarju S."/>
            <person name="Secka A."/>
            <person name="Antonio M."/>
            <person name="Oren A."/>
            <person name="Chaudhuri R.R."/>
            <person name="La Ragione R."/>
            <person name="Hildebrand F."/>
            <person name="Pallen M.J."/>
        </authorList>
    </citation>
    <scope>NUCLEOTIDE SEQUENCE</scope>
    <source>
        <strain evidence="10">ChiBcec15-1070</strain>
    </source>
</reference>
<dbReference type="PANTHER" id="PTHR30562:SF1">
    <property type="entry name" value="UVRABC SYSTEM PROTEIN C"/>
    <property type="match status" value="1"/>
</dbReference>
<dbReference type="SUPFAM" id="SSF82771">
    <property type="entry name" value="GIY-YIG endonuclease"/>
    <property type="match status" value="1"/>
</dbReference>
<name>A0A9D1QEE7_9BACT</name>
<protein>
    <recommendedName>
        <fullName evidence="7">UvrABC system protein C</fullName>
        <shortName evidence="7">Protein UvrC</shortName>
    </recommendedName>
    <alternativeName>
        <fullName evidence="7">Excinuclease ABC subunit C</fullName>
    </alternativeName>
</protein>
<evidence type="ECO:0000256" key="6">
    <source>
        <dbReference type="ARBA" id="ARBA00023236"/>
    </source>
</evidence>
<sequence>MKSADDTLREELRQKVALLPDSPGVYQFLNAEGVIIYVGKAKNLKRRVSSYFVSRADHTRKVQVMVRQIVDLRHIVVSSEADALLLENNLIKELQPRYNILLKDSKSYPWIVVKNEPFPRIFSTRKFVKDGSAYFGPYSSVTLQRAVLELVRGLYPLRTCKLNLSQQAIARGTYSVCLEYHIGNCKGPCVGLQTEAEYAESIAGAKNILRGDLRPAEEYFTAEMQRLAAALQFEQAAHVKDKLEMLSNYSSRSVIVSATLTNLEVVYVLNDEGASFCNHMRIVRGAVVHSFTFEMRNRLDESPDELLAFALGQVFSEGREEGIPQPREVIVPMQPDPELFPTVTFTVPQRGDKLELLRLAEKNCKIARLEKFKQIERTDPDRHTDRIMAKMQKDLALPVEPRYIECFDNSNIQGTNPVASCVVFRDGRPSRKEYRHFNIKTVVGANDFASMEEVLTRRYGRLLAEGQSLPDLIVIDGGKGQLSFAFSALEKLGLRGKVSVVGLAKRMEEVYFPGDPLPHYLDKTGESLRILMHIRDEAHRFGITFHRQKRSINFLKSELESVPGLGKTSIDRLLKKYRTLARMARTPESELAELIGASRARILLDFLRTRTASRPSD</sequence>
<dbReference type="GO" id="GO:0005737">
    <property type="term" value="C:cytoplasm"/>
    <property type="evidence" value="ECO:0007669"/>
    <property type="project" value="UniProtKB-SubCell"/>
</dbReference>
<dbReference type="GO" id="GO:0003677">
    <property type="term" value="F:DNA binding"/>
    <property type="evidence" value="ECO:0007669"/>
    <property type="project" value="UniProtKB-UniRule"/>
</dbReference>
<dbReference type="Gene3D" id="3.30.420.340">
    <property type="entry name" value="UvrC, RNAse H endonuclease domain"/>
    <property type="match status" value="1"/>
</dbReference>
<dbReference type="InterPro" id="IPR010994">
    <property type="entry name" value="RuvA_2-like"/>
</dbReference>